<evidence type="ECO:0000256" key="8">
    <source>
        <dbReference type="ARBA" id="ARBA00022989"/>
    </source>
</evidence>
<dbReference type="Pfam" id="PF03544">
    <property type="entry name" value="TonB_C"/>
    <property type="match status" value="1"/>
</dbReference>
<dbReference type="PANTHER" id="PTHR33446:SF2">
    <property type="entry name" value="PROTEIN TONB"/>
    <property type="match status" value="1"/>
</dbReference>
<dbReference type="Proteomes" id="UP001419910">
    <property type="component" value="Unassembled WGS sequence"/>
</dbReference>
<comment type="similarity">
    <text evidence="2">Belongs to the TonB family.</text>
</comment>
<dbReference type="InterPro" id="IPR006260">
    <property type="entry name" value="TonB/TolA_C"/>
</dbReference>
<evidence type="ECO:0000259" key="10">
    <source>
        <dbReference type="PROSITE" id="PS52015"/>
    </source>
</evidence>
<dbReference type="NCBIfam" id="TIGR01352">
    <property type="entry name" value="tonB_Cterm"/>
    <property type="match status" value="1"/>
</dbReference>
<keyword evidence="8" id="KW-1133">Transmembrane helix</keyword>
<keyword evidence="6" id="KW-0812">Transmembrane</keyword>
<dbReference type="PANTHER" id="PTHR33446">
    <property type="entry name" value="PROTEIN TONB-RELATED"/>
    <property type="match status" value="1"/>
</dbReference>
<organism evidence="11 12">
    <name type="scientific">Sphingomonas oligophenolica</name>
    <dbReference type="NCBI Taxonomy" id="301154"/>
    <lineage>
        <taxon>Bacteria</taxon>
        <taxon>Pseudomonadati</taxon>
        <taxon>Pseudomonadota</taxon>
        <taxon>Alphaproteobacteria</taxon>
        <taxon>Sphingomonadales</taxon>
        <taxon>Sphingomonadaceae</taxon>
        <taxon>Sphingomonas</taxon>
    </lineage>
</organism>
<dbReference type="InterPro" id="IPR037682">
    <property type="entry name" value="TonB_C"/>
</dbReference>
<evidence type="ECO:0000256" key="3">
    <source>
        <dbReference type="ARBA" id="ARBA00022448"/>
    </source>
</evidence>
<protein>
    <submittedName>
        <fullName evidence="11">Energy transducer TonB</fullName>
    </submittedName>
</protein>
<dbReference type="SUPFAM" id="SSF74653">
    <property type="entry name" value="TolA/TonB C-terminal domain"/>
    <property type="match status" value="1"/>
</dbReference>
<feature type="domain" description="TonB C-terminal" evidence="10">
    <location>
        <begin position="234"/>
        <end position="326"/>
    </location>
</feature>
<keyword evidence="7" id="KW-0653">Protein transport</keyword>
<dbReference type="InterPro" id="IPR051045">
    <property type="entry name" value="TonB-dependent_transducer"/>
</dbReference>
<evidence type="ECO:0000313" key="12">
    <source>
        <dbReference type="Proteomes" id="UP001419910"/>
    </source>
</evidence>
<proteinExistence type="inferred from homology"/>
<sequence length="326" mass="34108">MKLTTTVLRSSPIRWRLGQAFGEQDRMIRAAMTLVALLYPVAAQAQSVPPPAPPAPPSSATPPISAVPVQAYARDAPIFPIGPIGTWEADRDVAGSCAVSRNYGSAERPVTVTILSGGAAQTLGIYVVSGATGAEPGSGKGAVVLAPGATTVSDYSSFDVPVRDQHFTVMFVDRAAFDGLATARALTIRGDRTTTIAAADMKAAIDMNDRCLVALYQSWGIDPARFGRGKPAPTPVGGNPGYWFDADDYPPAARRAGIQGRVVMVLDVAEDGLIKACRVVVSAGADLDAVSCQSVMKRGSFTPAKDAQGKPVASWAIIPVRWSLQQ</sequence>
<evidence type="ECO:0000256" key="9">
    <source>
        <dbReference type="ARBA" id="ARBA00023136"/>
    </source>
</evidence>
<name>A0ABU9Y771_9SPHN</name>
<evidence type="ECO:0000256" key="6">
    <source>
        <dbReference type="ARBA" id="ARBA00022692"/>
    </source>
</evidence>
<reference evidence="11 12" key="1">
    <citation type="submission" date="2024-05" db="EMBL/GenBank/DDBJ databases">
        <authorList>
            <person name="Liu Q."/>
            <person name="Xin Y.-H."/>
        </authorList>
    </citation>
    <scope>NUCLEOTIDE SEQUENCE [LARGE SCALE GENOMIC DNA]</scope>
    <source>
        <strain evidence="11 12">CGMCC 1.10181</strain>
    </source>
</reference>
<gene>
    <name evidence="11" type="ORF">ABC974_18245</name>
</gene>
<accession>A0ABU9Y771</accession>
<evidence type="ECO:0000256" key="1">
    <source>
        <dbReference type="ARBA" id="ARBA00004383"/>
    </source>
</evidence>
<evidence type="ECO:0000256" key="4">
    <source>
        <dbReference type="ARBA" id="ARBA00022475"/>
    </source>
</evidence>
<dbReference type="PROSITE" id="PS52015">
    <property type="entry name" value="TONB_CTD"/>
    <property type="match status" value="1"/>
</dbReference>
<keyword evidence="5" id="KW-0997">Cell inner membrane</keyword>
<dbReference type="Gene3D" id="3.30.1150.10">
    <property type="match status" value="1"/>
</dbReference>
<comment type="subcellular location">
    <subcellularLocation>
        <location evidence="1">Cell inner membrane</location>
        <topology evidence="1">Single-pass membrane protein</topology>
        <orientation evidence="1">Periplasmic side</orientation>
    </subcellularLocation>
</comment>
<dbReference type="RefSeq" id="WP_343892579.1">
    <property type="nucleotide sequence ID" value="NZ_BAAAEH010000060.1"/>
</dbReference>
<evidence type="ECO:0000313" key="11">
    <source>
        <dbReference type="EMBL" id="MEN2791582.1"/>
    </source>
</evidence>
<keyword evidence="3" id="KW-0813">Transport</keyword>
<dbReference type="EMBL" id="JBDIME010000018">
    <property type="protein sequence ID" value="MEN2791582.1"/>
    <property type="molecule type" value="Genomic_DNA"/>
</dbReference>
<keyword evidence="12" id="KW-1185">Reference proteome</keyword>
<evidence type="ECO:0000256" key="2">
    <source>
        <dbReference type="ARBA" id="ARBA00006555"/>
    </source>
</evidence>
<keyword evidence="4" id="KW-1003">Cell membrane</keyword>
<keyword evidence="9" id="KW-0472">Membrane</keyword>
<evidence type="ECO:0000256" key="7">
    <source>
        <dbReference type="ARBA" id="ARBA00022927"/>
    </source>
</evidence>
<comment type="caution">
    <text evidence="11">The sequence shown here is derived from an EMBL/GenBank/DDBJ whole genome shotgun (WGS) entry which is preliminary data.</text>
</comment>
<evidence type="ECO:0000256" key="5">
    <source>
        <dbReference type="ARBA" id="ARBA00022519"/>
    </source>
</evidence>